<protein>
    <submittedName>
        <fullName evidence="2">Uncharacterized protein</fullName>
    </submittedName>
</protein>
<gene>
    <name evidence="2" type="ORF">Taro_017659</name>
</gene>
<evidence type="ECO:0000313" key="3">
    <source>
        <dbReference type="Proteomes" id="UP000652761"/>
    </source>
</evidence>
<feature type="region of interest" description="Disordered" evidence="1">
    <location>
        <begin position="1"/>
        <end position="33"/>
    </location>
</feature>
<dbReference type="EMBL" id="NMUH01000811">
    <property type="protein sequence ID" value="MQL85159.1"/>
    <property type="molecule type" value="Genomic_DNA"/>
</dbReference>
<evidence type="ECO:0000256" key="1">
    <source>
        <dbReference type="SAM" id="MobiDB-lite"/>
    </source>
</evidence>
<dbReference type="AlphaFoldDB" id="A0A843V043"/>
<keyword evidence="3" id="KW-1185">Reference proteome</keyword>
<organism evidence="2 3">
    <name type="scientific">Colocasia esculenta</name>
    <name type="common">Wild taro</name>
    <name type="synonym">Arum esculentum</name>
    <dbReference type="NCBI Taxonomy" id="4460"/>
    <lineage>
        <taxon>Eukaryota</taxon>
        <taxon>Viridiplantae</taxon>
        <taxon>Streptophyta</taxon>
        <taxon>Embryophyta</taxon>
        <taxon>Tracheophyta</taxon>
        <taxon>Spermatophyta</taxon>
        <taxon>Magnoliopsida</taxon>
        <taxon>Liliopsida</taxon>
        <taxon>Araceae</taxon>
        <taxon>Aroideae</taxon>
        <taxon>Colocasieae</taxon>
        <taxon>Colocasia</taxon>
    </lineage>
</organism>
<feature type="compositionally biased region" description="Basic and acidic residues" evidence="1">
    <location>
        <begin position="1"/>
        <end position="11"/>
    </location>
</feature>
<name>A0A843V043_COLES</name>
<proteinExistence type="predicted"/>
<feature type="region of interest" description="Disordered" evidence="1">
    <location>
        <begin position="50"/>
        <end position="84"/>
    </location>
</feature>
<evidence type="ECO:0000313" key="2">
    <source>
        <dbReference type="EMBL" id="MQL85159.1"/>
    </source>
</evidence>
<feature type="compositionally biased region" description="Gly residues" evidence="1">
    <location>
        <begin position="16"/>
        <end position="28"/>
    </location>
</feature>
<comment type="caution">
    <text evidence="2">The sequence shown here is derived from an EMBL/GenBank/DDBJ whole genome shotgun (WGS) entry which is preliminary data.</text>
</comment>
<dbReference type="InterPro" id="IPR021899">
    <property type="entry name" value="DUF3511"/>
</dbReference>
<dbReference type="PANTHER" id="PTHR33193">
    <property type="entry name" value="DOMAIN PROTEIN, PUTATIVE (DUF3511)-RELATED"/>
    <property type="match status" value="1"/>
</dbReference>
<sequence>MGDYCDHDRGYRSGFGPYGGGGGGGGGGPERRQLEIVSGKEYSANQIYVTPYRPPRPRSPDHYPPPHRAKSGGSSGGGFGCFGDPEMKRRRRVASYKAYAVEGKLKASIRRGIRWIKGKCSELVHGW</sequence>
<dbReference type="Proteomes" id="UP000652761">
    <property type="component" value="Unassembled WGS sequence"/>
</dbReference>
<dbReference type="PANTHER" id="PTHR33193:SF13">
    <property type="entry name" value="EXPRESSED PROTEIN"/>
    <property type="match status" value="1"/>
</dbReference>
<reference evidence="2" key="1">
    <citation type="submission" date="2017-07" db="EMBL/GenBank/DDBJ databases">
        <title>Taro Niue Genome Assembly and Annotation.</title>
        <authorList>
            <person name="Atibalentja N."/>
            <person name="Keating K."/>
            <person name="Fields C.J."/>
        </authorList>
    </citation>
    <scope>NUCLEOTIDE SEQUENCE</scope>
    <source>
        <strain evidence="2">Niue_2</strain>
        <tissue evidence="2">Leaf</tissue>
    </source>
</reference>
<accession>A0A843V043</accession>
<dbReference type="Pfam" id="PF12023">
    <property type="entry name" value="DUF3511"/>
    <property type="match status" value="1"/>
</dbReference>
<dbReference type="OrthoDB" id="660385at2759"/>